<dbReference type="RefSeq" id="WP_136561841.1">
    <property type="nucleotide sequence ID" value="NZ_BAABLS010000001.1"/>
</dbReference>
<sequence length="101" mass="11339">MTAERTEKRTSRSAKLLYRPWGLIGSLIGGLVAGQVFQQVWRRVDPDASEDPPKPLQSEYRLRKVLVAAMLQGAIFSVVRALIDRGGARAFERWTGEWPGD</sequence>
<gene>
    <name evidence="2" type="ORF">E9934_05475</name>
</gene>
<evidence type="ECO:0000256" key="1">
    <source>
        <dbReference type="SAM" id="Phobius"/>
    </source>
</evidence>
<keyword evidence="1" id="KW-1133">Transmembrane helix</keyword>
<organism evidence="2 3">
    <name type="scientific">Nocardioides caeni</name>
    <dbReference type="NCBI Taxonomy" id="574700"/>
    <lineage>
        <taxon>Bacteria</taxon>
        <taxon>Bacillati</taxon>
        <taxon>Actinomycetota</taxon>
        <taxon>Actinomycetes</taxon>
        <taxon>Propionibacteriales</taxon>
        <taxon>Nocardioidaceae</taxon>
        <taxon>Nocardioides</taxon>
    </lineage>
</organism>
<keyword evidence="1" id="KW-0812">Transmembrane</keyword>
<feature type="transmembrane region" description="Helical" evidence="1">
    <location>
        <begin position="61"/>
        <end position="83"/>
    </location>
</feature>
<reference evidence="2 3" key="1">
    <citation type="journal article" date="2009" name="Int. J. Syst. Evol. Microbiol.">
        <title>Nocardioides caeni sp. nov., isolated from wastewater.</title>
        <authorList>
            <person name="Yoon J.H."/>
            <person name="Kang S.J."/>
            <person name="Park S."/>
            <person name="Kim W."/>
            <person name="Oh T.K."/>
        </authorList>
    </citation>
    <scope>NUCLEOTIDE SEQUENCE [LARGE SCALE GENOMIC DNA]</scope>
    <source>
        <strain evidence="2 3">DSM 23134</strain>
    </source>
</reference>
<name>A0A4V6T620_9ACTN</name>
<dbReference type="Pfam" id="PF14019">
    <property type="entry name" value="DUF4235"/>
    <property type="match status" value="1"/>
</dbReference>
<protein>
    <submittedName>
        <fullName evidence="2">DUF4235 domain-containing protein</fullName>
    </submittedName>
</protein>
<dbReference type="AlphaFoldDB" id="A0A4V6T620"/>
<accession>A0A4V6T620</accession>
<proteinExistence type="predicted"/>
<dbReference type="OrthoDB" id="5244650at2"/>
<keyword evidence="3" id="KW-1185">Reference proteome</keyword>
<dbReference type="InterPro" id="IPR025329">
    <property type="entry name" value="DUF4235"/>
</dbReference>
<dbReference type="EMBL" id="STGW01000002">
    <property type="protein sequence ID" value="THV17906.1"/>
    <property type="molecule type" value="Genomic_DNA"/>
</dbReference>
<feature type="transmembrane region" description="Helical" evidence="1">
    <location>
        <begin position="21"/>
        <end position="41"/>
    </location>
</feature>
<dbReference type="Proteomes" id="UP000307087">
    <property type="component" value="Unassembled WGS sequence"/>
</dbReference>
<comment type="caution">
    <text evidence="2">The sequence shown here is derived from an EMBL/GenBank/DDBJ whole genome shotgun (WGS) entry which is preliminary data.</text>
</comment>
<evidence type="ECO:0000313" key="2">
    <source>
        <dbReference type="EMBL" id="THV17906.1"/>
    </source>
</evidence>
<keyword evidence="1" id="KW-0472">Membrane</keyword>
<evidence type="ECO:0000313" key="3">
    <source>
        <dbReference type="Proteomes" id="UP000307087"/>
    </source>
</evidence>